<dbReference type="InterPro" id="IPR002156">
    <property type="entry name" value="RNaseH_domain"/>
</dbReference>
<dbReference type="EMBL" id="JBBPBN010000030">
    <property type="protein sequence ID" value="KAK9005327.1"/>
    <property type="molecule type" value="Genomic_DNA"/>
</dbReference>
<evidence type="ECO:0000256" key="1">
    <source>
        <dbReference type="SAM" id="Phobius"/>
    </source>
</evidence>
<reference evidence="3 4" key="1">
    <citation type="journal article" date="2024" name="G3 (Bethesda)">
        <title>Genome assembly of Hibiscus sabdariffa L. provides insights into metabolisms of medicinal natural products.</title>
        <authorList>
            <person name="Kim T."/>
        </authorList>
    </citation>
    <scope>NUCLEOTIDE SEQUENCE [LARGE SCALE GENOMIC DNA]</scope>
    <source>
        <strain evidence="3">TK-2024</strain>
        <tissue evidence="3">Old leaves</tissue>
    </source>
</reference>
<dbReference type="InterPro" id="IPR053151">
    <property type="entry name" value="RNase_H-like"/>
</dbReference>
<proteinExistence type="predicted"/>
<name>A0ABR2QXC0_9ROSI</name>
<dbReference type="PANTHER" id="PTHR47723:SF19">
    <property type="entry name" value="POLYNUCLEOTIDYL TRANSFERASE, RIBONUCLEASE H-LIKE SUPERFAMILY PROTEIN"/>
    <property type="match status" value="1"/>
</dbReference>
<evidence type="ECO:0000313" key="3">
    <source>
        <dbReference type="EMBL" id="KAK9005327.1"/>
    </source>
</evidence>
<dbReference type="CDD" id="cd06222">
    <property type="entry name" value="RNase_H_like"/>
    <property type="match status" value="1"/>
</dbReference>
<dbReference type="PANTHER" id="PTHR47723">
    <property type="entry name" value="OS05G0353850 PROTEIN"/>
    <property type="match status" value="1"/>
</dbReference>
<keyword evidence="1" id="KW-0472">Membrane</keyword>
<feature type="transmembrane region" description="Helical" evidence="1">
    <location>
        <begin position="106"/>
        <end position="127"/>
    </location>
</feature>
<comment type="caution">
    <text evidence="3">The sequence shown here is derived from an EMBL/GenBank/DDBJ whole genome shotgun (WGS) entry which is preliminary data.</text>
</comment>
<evidence type="ECO:0000313" key="4">
    <source>
        <dbReference type="Proteomes" id="UP001396334"/>
    </source>
</evidence>
<accession>A0ABR2QXC0</accession>
<dbReference type="InterPro" id="IPR012337">
    <property type="entry name" value="RNaseH-like_sf"/>
</dbReference>
<protein>
    <recommendedName>
        <fullName evidence="2">RNase H type-1 domain-containing protein</fullName>
    </recommendedName>
</protein>
<feature type="domain" description="RNase H type-1" evidence="2">
    <location>
        <begin position="23"/>
        <end position="88"/>
    </location>
</feature>
<dbReference type="InterPro" id="IPR044730">
    <property type="entry name" value="RNase_H-like_dom_plant"/>
</dbReference>
<dbReference type="SUPFAM" id="SSF53098">
    <property type="entry name" value="Ribonuclease H-like"/>
    <property type="match status" value="1"/>
</dbReference>
<gene>
    <name evidence="3" type="ORF">V6N11_042767</name>
</gene>
<evidence type="ECO:0000259" key="2">
    <source>
        <dbReference type="Pfam" id="PF13456"/>
    </source>
</evidence>
<keyword evidence="1" id="KW-0812">Transmembrane</keyword>
<dbReference type="Proteomes" id="UP001396334">
    <property type="component" value="Unassembled WGS sequence"/>
</dbReference>
<sequence length="146" mass="16679">MDHGASGFHKILVNARSYRLNHWNHDIRHVELESDNLEVVNILNRSSNTMVSSLLVHDILQLISRSWNVKIRHIPRYKNGVADRLAKLSRDKPSAYMSFDTPPLEVFRFISAAFLLLGATASSAVFFHSKELFYRSSALIELEKAT</sequence>
<dbReference type="Pfam" id="PF13456">
    <property type="entry name" value="RVT_3"/>
    <property type="match status" value="1"/>
</dbReference>
<dbReference type="InterPro" id="IPR036397">
    <property type="entry name" value="RNaseH_sf"/>
</dbReference>
<dbReference type="Gene3D" id="3.30.420.10">
    <property type="entry name" value="Ribonuclease H-like superfamily/Ribonuclease H"/>
    <property type="match status" value="1"/>
</dbReference>
<organism evidence="3 4">
    <name type="scientific">Hibiscus sabdariffa</name>
    <name type="common">roselle</name>
    <dbReference type="NCBI Taxonomy" id="183260"/>
    <lineage>
        <taxon>Eukaryota</taxon>
        <taxon>Viridiplantae</taxon>
        <taxon>Streptophyta</taxon>
        <taxon>Embryophyta</taxon>
        <taxon>Tracheophyta</taxon>
        <taxon>Spermatophyta</taxon>
        <taxon>Magnoliopsida</taxon>
        <taxon>eudicotyledons</taxon>
        <taxon>Gunneridae</taxon>
        <taxon>Pentapetalae</taxon>
        <taxon>rosids</taxon>
        <taxon>malvids</taxon>
        <taxon>Malvales</taxon>
        <taxon>Malvaceae</taxon>
        <taxon>Malvoideae</taxon>
        <taxon>Hibiscus</taxon>
    </lineage>
</organism>
<keyword evidence="1" id="KW-1133">Transmembrane helix</keyword>
<keyword evidence="4" id="KW-1185">Reference proteome</keyword>